<gene>
    <name evidence="3" type="ORF">Pla8534_46010</name>
</gene>
<evidence type="ECO:0000313" key="4">
    <source>
        <dbReference type="Proteomes" id="UP000317648"/>
    </source>
</evidence>
<dbReference type="KEGG" id="lcre:Pla8534_46010"/>
<dbReference type="RefSeq" id="WP_145055389.1">
    <property type="nucleotide sequence ID" value="NZ_CP036433.1"/>
</dbReference>
<dbReference type="InterPro" id="IPR000587">
    <property type="entry name" value="Creatinase_N"/>
</dbReference>
<dbReference type="SUPFAM" id="SSF53092">
    <property type="entry name" value="Creatinase/prolidase N-terminal domain"/>
    <property type="match status" value="1"/>
</dbReference>
<feature type="domain" description="Peptidase M24" evidence="1">
    <location>
        <begin position="141"/>
        <end position="343"/>
    </location>
</feature>
<dbReference type="PANTHER" id="PTHR46112">
    <property type="entry name" value="AMINOPEPTIDASE"/>
    <property type="match status" value="1"/>
</dbReference>
<feature type="domain" description="Creatinase N-terminal" evidence="2">
    <location>
        <begin position="6"/>
        <end position="133"/>
    </location>
</feature>
<proteinExistence type="predicted"/>
<organism evidence="3 4">
    <name type="scientific">Lignipirellula cremea</name>
    <dbReference type="NCBI Taxonomy" id="2528010"/>
    <lineage>
        <taxon>Bacteria</taxon>
        <taxon>Pseudomonadati</taxon>
        <taxon>Planctomycetota</taxon>
        <taxon>Planctomycetia</taxon>
        <taxon>Pirellulales</taxon>
        <taxon>Pirellulaceae</taxon>
        <taxon>Lignipirellula</taxon>
    </lineage>
</organism>
<dbReference type="OrthoDB" id="9806388at2"/>
<evidence type="ECO:0000259" key="1">
    <source>
        <dbReference type="Pfam" id="PF00557"/>
    </source>
</evidence>
<dbReference type="Gene3D" id="3.90.230.10">
    <property type="entry name" value="Creatinase/methionine aminopeptidase superfamily"/>
    <property type="match status" value="1"/>
</dbReference>
<dbReference type="GO" id="GO:0016787">
    <property type="term" value="F:hydrolase activity"/>
    <property type="evidence" value="ECO:0007669"/>
    <property type="project" value="UniProtKB-KW"/>
</dbReference>
<keyword evidence="3" id="KW-0378">Hydrolase</keyword>
<dbReference type="InterPro" id="IPR029149">
    <property type="entry name" value="Creatin/AminoP/Spt16_N"/>
</dbReference>
<accession>A0A518DY60</accession>
<evidence type="ECO:0000313" key="3">
    <source>
        <dbReference type="EMBL" id="QDU96780.1"/>
    </source>
</evidence>
<dbReference type="EMBL" id="CP036433">
    <property type="protein sequence ID" value="QDU96780.1"/>
    <property type="molecule type" value="Genomic_DNA"/>
</dbReference>
<dbReference type="PANTHER" id="PTHR46112:SF3">
    <property type="entry name" value="AMINOPEPTIDASE YPDF"/>
    <property type="match status" value="1"/>
</dbReference>
<name>A0A518DY60_9BACT</name>
<dbReference type="EC" id="3.4.-.-" evidence="3"/>
<dbReference type="SUPFAM" id="SSF55920">
    <property type="entry name" value="Creatinase/aminopeptidase"/>
    <property type="match status" value="1"/>
</dbReference>
<dbReference type="InterPro" id="IPR036005">
    <property type="entry name" value="Creatinase/aminopeptidase-like"/>
</dbReference>
<dbReference type="Pfam" id="PF01321">
    <property type="entry name" value="Creatinase_N"/>
    <property type="match status" value="1"/>
</dbReference>
<sequence length="365" mass="40196">MDFALRRDKLRKLLAKQGAAAMLVTAVKNVTYLTGFTGDSSWLLLTDKHEVMLSDSRYTIQLAEECPGLETEIRTSAKKITNCTAMLVNKLKPGSIAIEADSLSVETWQTLKEYMPTVQFMPTSGLVGSLREIKDSYELAEIRQSIQLAERAFEVIKARLTPDQTEKQIAADLEYQIRLFGGRGMAFAPIVGVGDRAALPHGTPSEKRIGEAPFVLIDWGARANLYMSDLTRVLATGRISPKLERIYGVVLKAQQQAIDAIRPGALMNEIDAAARSVITEARHGKHFGHGLGHGFGLEIHESPNLSPTQERPLEAGMVITVEPGIYLPDWGGVRIEDDILVTKDGHEVLTHSPRQLEDCVVDTLL</sequence>
<dbReference type="AlphaFoldDB" id="A0A518DY60"/>
<reference evidence="3 4" key="1">
    <citation type="submission" date="2019-02" db="EMBL/GenBank/DDBJ databases">
        <title>Deep-cultivation of Planctomycetes and their phenomic and genomic characterization uncovers novel biology.</title>
        <authorList>
            <person name="Wiegand S."/>
            <person name="Jogler M."/>
            <person name="Boedeker C."/>
            <person name="Pinto D."/>
            <person name="Vollmers J."/>
            <person name="Rivas-Marin E."/>
            <person name="Kohn T."/>
            <person name="Peeters S.H."/>
            <person name="Heuer A."/>
            <person name="Rast P."/>
            <person name="Oberbeckmann S."/>
            <person name="Bunk B."/>
            <person name="Jeske O."/>
            <person name="Meyerdierks A."/>
            <person name="Storesund J.E."/>
            <person name="Kallscheuer N."/>
            <person name="Luecker S."/>
            <person name="Lage O.M."/>
            <person name="Pohl T."/>
            <person name="Merkel B.J."/>
            <person name="Hornburger P."/>
            <person name="Mueller R.-W."/>
            <person name="Bruemmer F."/>
            <person name="Labrenz M."/>
            <person name="Spormann A.M."/>
            <person name="Op den Camp H."/>
            <person name="Overmann J."/>
            <person name="Amann R."/>
            <person name="Jetten M.S.M."/>
            <person name="Mascher T."/>
            <person name="Medema M.H."/>
            <person name="Devos D.P."/>
            <person name="Kaster A.-K."/>
            <person name="Ovreas L."/>
            <person name="Rohde M."/>
            <person name="Galperin M.Y."/>
            <person name="Jogler C."/>
        </authorList>
    </citation>
    <scope>NUCLEOTIDE SEQUENCE [LARGE SCALE GENOMIC DNA]</scope>
    <source>
        <strain evidence="3 4">Pla85_3_4</strain>
    </source>
</reference>
<dbReference type="InterPro" id="IPR000994">
    <property type="entry name" value="Pept_M24"/>
</dbReference>
<dbReference type="InterPro" id="IPR050659">
    <property type="entry name" value="Peptidase_M24B"/>
</dbReference>
<keyword evidence="4" id="KW-1185">Reference proteome</keyword>
<dbReference type="Proteomes" id="UP000317648">
    <property type="component" value="Chromosome"/>
</dbReference>
<evidence type="ECO:0000259" key="2">
    <source>
        <dbReference type="Pfam" id="PF01321"/>
    </source>
</evidence>
<dbReference type="Pfam" id="PF00557">
    <property type="entry name" value="Peptidase_M24"/>
    <property type="match status" value="1"/>
</dbReference>
<protein>
    <submittedName>
        <fullName evidence="3">Putative peptidase</fullName>
        <ecNumber evidence="3">3.4.-.-</ecNumber>
    </submittedName>
</protein>
<dbReference type="Gene3D" id="3.40.350.10">
    <property type="entry name" value="Creatinase/prolidase N-terminal domain"/>
    <property type="match status" value="1"/>
</dbReference>